<comment type="caution">
    <text evidence="1">The sequence shown here is derived from an EMBL/GenBank/DDBJ whole genome shotgun (WGS) entry which is preliminary data.</text>
</comment>
<organism evidence="1 2">
    <name type="scientific">Cotesia congregata filamentous virus 1</name>
    <dbReference type="NCBI Taxonomy" id="3064291"/>
    <lineage>
        <taxon>Viruses</taxon>
        <taxon>Viruses incertae sedis</taxon>
        <taxon>Naldaviricetes</taxon>
        <taxon>Lefavirales</taxon>
        <taxon>Filamentoviridae</taxon>
        <taxon>Betafilamentovirus</taxon>
        <taxon>Betafilamentovirus cocongregatae</taxon>
    </lineage>
</organism>
<dbReference type="Proteomes" id="UP001642380">
    <property type="component" value="Unassembled WGS sequence"/>
</dbReference>
<name>A0ABC8QR56_9VIRU</name>
<protein>
    <submittedName>
        <fullName evidence="1">Uncharacterized protein</fullName>
    </submittedName>
</protein>
<proteinExistence type="predicted"/>
<sequence length="120" mass="13780">MALTPNINLEHAKTLMALTNDTHRVLLWIEDTYNGLLPYYIFCKRNRPHAIKSFQIYKKILNSFTLYSRELCKGNKNAKCHHAISRKTLSKKGAIYLLPFKRHSKCFNHSSSVAAATVSL</sequence>
<gene>
    <name evidence="1" type="ORF">CCFV1_ORF075</name>
</gene>
<evidence type="ECO:0000313" key="2">
    <source>
        <dbReference type="Proteomes" id="UP001642380"/>
    </source>
</evidence>
<accession>A0ABC8QR56</accession>
<reference evidence="1 2" key="1">
    <citation type="submission" date="2024-01" db="EMBL/GenBank/DDBJ databases">
        <authorList>
            <person name="Guinet B."/>
        </authorList>
    </citation>
    <scope>NUCLEOTIDE SEQUENCE [LARGE SCALE GENOMIC DNA]</scope>
</reference>
<keyword evidence="2" id="KW-1185">Reference proteome</keyword>
<evidence type="ECO:0000313" key="1">
    <source>
        <dbReference type="EMBL" id="CAJ2002121.1"/>
    </source>
</evidence>
<dbReference type="EMBL" id="CAUOPR010000001">
    <property type="protein sequence ID" value="CAJ2002121.1"/>
    <property type="molecule type" value="Genomic_DNA"/>
</dbReference>